<reference evidence="1" key="1">
    <citation type="submission" date="2019-10" db="EMBL/GenBank/DDBJ databases">
        <authorList>
            <person name="Zhang R."/>
            <person name="Pan Y."/>
            <person name="Wang J."/>
            <person name="Ma R."/>
            <person name="Yu S."/>
        </authorList>
    </citation>
    <scope>NUCLEOTIDE SEQUENCE</scope>
    <source>
        <strain evidence="1">LA-IB0</strain>
        <tissue evidence="1">Leaf</tissue>
    </source>
</reference>
<dbReference type="Proteomes" id="UP000826271">
    <property type="component" value="Unassembled WGS sequence"/>
</dbReference>
<gene>
    <name evidence="1" type="ORF">BUALT_Bualt07G0043400</name>
</gene>
<protein>
    <submittedName>
        <fullName evidence="1">Uncharacterized protein</fullName>
    </submittedName>
</protein>
<keyword evidence="2" id="KW-1185">Reference proteome</keyword>
<dbReference type="PANTHER" id="PTHR10678">
    <property type="entry name" value="26S PROTEASOME NON-ATPASE REGULATORY SUBUNIT 11/COP9 SIGNALOSOME COMPLEX SUBUNIT 2"/>
    <property type="match status" value="1"/>
</dbReference>
<accession>A0AAV6XET5</accession>
<evidence type="ECO:0000313" key="1">
    <source>
        <dbReference type="EMBL" id="KAG8379006.1"/>
    </source>
</evidence>
<evidence type="ECO:0000313" key="2">
    <source>
        <dbReference type="Proteomes" id="UP000826271"/>
    </source>
</evidence>
<dbReference type="InterPro" id="IPR050871">
    <property type="entry name" value="26S_Proteasome/COP9_Components"/>
</dbReference>
<organism evidence="1 2">
    <name type="scientific">Buddleja alternifolia</name>
    <dbReference type="NCBI Taxonomy" id="168488"/>
    <lineage>
        <taxon>Eukaryota</taxon>
        <taxon>Viridiplantae</taxon>
        <taxon>Streptophyta</taxon>
        <taxon>Embryophyta</taxon>
        <taxon>Tracheophyta</taxon>
        <taxon>Spermatophyta</taxon>
        <taxon>Magnoliopsida</taxon>
        <taxon>eudicotyledons</taxon>
        <taxon>Gunneridae</taxon>
        <taxon>Pentapetalae</taxon>
        <taxon>asterids</taxon>
        <taxon>lamiids</taxon>
        <taxon>Lamiales</taxon>
        <taxon>Scrophulariaceae</taxon>
        <taxon>Buddlejeae</taxon>
        <taxon>Buddleja</taxon>
    </lineage>
</organism>
<comment type="caution">
    <text evidence="1">The sequence shown here is derived from an EMBL/GenBank/DDBJ whole genome shotgun (WGS) entry which is preliminary data.</text>
</comment>
<dbReference type="Gene3D" id="1.25.40.570">
    <property type="match status" value="1"/>
</dbReference>
<dbReference type="EMBL" id="WHWC01000007">
    <property type="protein sequence ID" value="KAG8379006.1"/>
    <property type="molecule type" value="Genomic_DNA"/>
</dbReference>
<sequence length="104" mass="12251">MMKSDVNIFDAQEVKPYENHPEILPMRFVMAAYQRNQNLEFQKILKNNQKIVMDDALICDHVDILLKKELNVPEGDLKESCYLSSRLLRFMATLMKTGFWSLVR</sequence>
<name>A0AAV6XET5_9LAMI</name>
<dbReference type="AlphaFoldDB" id="A0AAV6XET5"/>
<proteinExistence type="predicted"/>